<dbReference type="AlphaFoldDB" id="A0A0A0KHP5"/>
<dbReference type="EMBL" id="CM002927">
    <property type="protein sequence ID" value="KGN47301.1"/>
    <property type="molecule type" value="Genomic_DNA"/>
</dbReference>
<gene>
    <name evidence="1" type="ORF">Csa_6G290820</name>
</gene>
<name>A0A0A0KHP5_CUCSA</name>
<evidence type="ECO:0000313" key="2">
    <source>
        <dbReference type="Proteomes" id="UP000029981"/>
    </source>
</evidence>
<dbReference type="Gramene" id="KGN47301">
    <property type="protein sequence ID" value="KGN47301"/>
    <property type="gene ID" value="Csa_6G290820"/>
</dbReference>
<reference evidence="1 2" key="3">
    <citation type="journal article" date="2010" name="BMC Genomics">
        <title>Transcriptome sequencing and comparative analysis of cucumber flowers with different sex types.</title>
        <authorList>
            <person name="Guo S."/>
            <person name="Zheng Y."/>
            <person name="Joung J.G."/>
            <person name="Liu S."/>
            <person name="Zhang Z."/>
            <person name="Crasta O.R."/>
            <person name="Sobral B.W."/>
            <person name="Xu Y."/>
            <person name="Huang S."/>
            <person name="Fei Z."/>
        </authorList>
    </citation>
    <scope>NUCLEOTIDE SEQUENCE [LARGE SCALE GENOMIC DNA]</scope>
    <source>
        <strain evidence="2">cv. 9930</strain>
    </source>
</reference>
<keyword evidence="2" id="KW-1185">Reference proteome</keyword>
<reference evidence="1 2" key="4">
    <citation type="journal article" date="2011" name="BMC Genomics">
        <title>RNA-Seq improves annotation of protein-coding genes in the cucumber genome.</title>
        <authorList>
            <person name="Li Z."/>
            <person name="Zhang Z."/>
            <person name="Yan P."/>
            <person name="Huang S."/>
            <person name="Fei Z."/>
            <person name="Lin K."/>
        </authorList>
    </citation>
    <scope>NUCLEOTIDE SEQUENCE [LARGE SCALE GENOMIC DNA]</scope>
    <source>
        <strain evidence="2">cv. 9930</strain>
    </source>
</reference>
<reference evidence="1 2" key="1">
    <citation type="journal article" date="2009" name="Nat. Genet.">
        <title>The genome of the cucumber, Cucumis sativus L.</title>
        <authorList>
            <person name="Huang S."/>
            <person name="Li R."/>
            <person name="Zhang Z."/>
            <person name="Li L."/>
            <person name="Gu X."/>
            <person name="Fan W."/>
            <person name="Lucas W.J."/>
            <person name="Wang X."/>
            <person name="Xie B."/>
            <person name="Ni P."/>
            <person name="Ren Y."/>
            <person name="Zhu H."/>
            <person name="Li J."/>
            <person name="Lin K."/>
            <person name="Jin W."/>
            <person name="Fei Z."/>
            <person name="Li G."/>
            <person name="Staub J."/>
            <person name="Kilian A."/>
            <person name="van der Vossen E.A."/>
            <person name="Wu Y."/>
            <person name="Guo J."/>
            <person name="He J."/>
            <person name="Jia Z."/>
            <person name="Ren Y."/>
            <person name="Tian G."/>
            <person name="Lu Y."/>
            <person name="Ruan J."/>
            <person name="Qian W."/>
            <person name="Wang M."/>
            <person name="Huang Q."/>
            <person name="Li B."/>
            <person name="Xuan Z."/>
            <person name="Cao J."/>
            <person name="Asan"/>
            <person name="Wu Z."/>
            <person name="Zhang J."/>
            <person name="Cai Q."/>
            <person name="Bai Y."/>
            <person name="Zhao B."/>
            <person name="Han Y."/>
            <person name="Li Y."/>
            <person name="Li X."/>
            <person name="Wang S."/>
            <person name="Shi Q."/>
            <person name="Liu S."/>
            <person name="Cho W.K."/>
            <person name="Kim J.Y."/>
            <person name="Xu Y."/>
            <person name="Heller-Uszynska K."/>
            <person name="Miao H."/>
            <person name="Cheng Z."/>
            <person name="Zhang S."/>
            <person name="Wu J."/>
            <person name="Yang Y."/>
            <person name="Kang H."/>
            <person name="Li M."/>
            <person name="Liang H."/>
            <person name="Ren X."/>
            <person name="Shi Z."/>
            <person name="Wen M."/>
            <person name="Jian M."/>
            <person name="Yang H."/>
            <person name="Zhang G."/>
            <person name="Yang Z."/>
            <person name="Chen R."/>
            <person name="Liu S."/>
            <person name="Li J."/>
            <person name="Ma L."/>
            <person name="Liu H."/>
            <person name="Zhou Y."/>
            <person name="Zhao J."/>
            <person name="Fang X."/>
            <person name="Li G."/>
            <person name="Fang L."/>
            <person name="Li Y."/>
            <person name="Liu D."/>
            <person name="Zheng H."/>
            <person name="Zhang Y."/>
            <person name="Qin N."/>
            <person name="Li Z."/>
            <person name="Yang G."/>
            <person name="Yang S."/>
            <person name="Bolund L."/>
            <person name="Kristiansen K."/>
            <person name="Zheng H."/>
            <person name="Li S."/>
            <person name="Zhang X."/>
            <person name="Yang H."/>
            <person name="Wang J."/>
            <person name="Sun R."/>
            <person name="Zhang B."/>
            <person name="Jiang S."/>
            <person name="Wang J."/>
            <person name="Du Y."/>
            <person name="Li S."/>
        </authorList>
    </citation>
    <scope>NUCLEOTIDE SEQUENCE [LARGE SCALE GENOMIC DNA]</scope>
    <source>
        <strain evidence="2">cv. 9930</strain>
    </source>
</reference>
<dbReference type="Proteomes" id="UP000029981">
    <property type="component" value="Chromosome 6"/>
</dbReference>
<protein>
    <submittedName>
        <fullName evidence="1">Uncharacterized protein</fullName>
    </submittedName>
</protein>
<evidence type="ECO:0000313" key="1">
    <source>
        <dbReference type="EMBL" id="KGN47301.1"/>
    </source>
</evidence>
<reference evidence="1 2" key="2">
    <citation type="journal article" date="2009" name="PLoS ONE">
        <title>An integrated genetic and cytogenetic map of the cucumber genome.</title>
        <authorList>
            <person name="Ren Y."/>
            <person name="Zhang Z."/>
            <person name="Liu J."/>
            <person name="Staub J.E."/>
            <person name="Han Y."/>
            <person name="Cheng Z."/>
            <person name="Li X."/>
            <person name="Lu J."/>
            <person name="Miao H."/>
            <person name="Kang H."/>
            <person name="Xie B."/>
            <person name="Gu X."/>
            <person name="Wang X."/>
            <person name="Du Y."/>
            <person name="Jin W."/>
            <person name="Huang S."/>
        </authorList>
    </citation>
    <scope>NUCLEOTIDE SEQUENCE [LARGE SCALE GENOMIC DNA]</scope>
    <source>
        <strain evidence="2">cv. 9930</strain>
    </source>
</reference>
<proteinExistence type="predicted"/>
<accession>A0A0A0KHP5</accession>
<organism evidence="1 2">
    <name type="scientific">Cucumis sativus</name>
    <name type="common">Cucumber</name>
    <dbReference type="NCBI Taxonomy" id="3659"/>
    <lineage>
        <taxon>Eukaryota</taxon>
        <taxon>Viridiplantae</taxon>
        <taxon>Streptophyta</taxon>
        <taxon>Embryophyta</taxon>
        <taxon>Tracheophyta</taxon>
        <taxon>Spermatophyta</taxon>
        <taxon>Magnoliopsida</taxon>
        <taxon>eudicotyledons</taxon>
        <taxon>Gunneridae</taxon>
        <taxon>Pentapetalae</taxon>
        <taxon>rosids</taxon>
        <taxon>fabids</taxon>
        <taxon>Cucurbitales</taxon>
        <taxon>Cucurbitaceae</taxon>
        <taxon>Benincaseae</taxon>
        <taxon>Cucumis</taxon>
    </lineage>
</organism>
<sequence length="66" mass="7761">MATTADLRLTARRNRRLSFLKFKLAIKIRAHFSGPNRMNEKTERGLQFTPPPPVLFVFFRCKIEEP</sequence>